<evidence type="ECO:0000313" key="2">
    <source>
        <dbReference type="Proteomes" id="UP001608902"/>
    </source>
</evidence>
<keyword evidence="2" id="KW-1185">Reference proteome</keyword>
<comment type="caution">
    <text evidence="1">The sequence shown here is derived from an EMBL/GenBank/DDBJ whole genome shotgun (WGS) entry which is preliminary data.</text>
</comment>
<dbReference type="EMBL" id="JBGFUD010008101">
    <property type="protein sequence ID" value="MFH4981891.1"/>
    <property type="molecule type" value="Genomic_DNA"/>
</dbReference>
<organism evidence="1 2">
    <name type="scientific">Gnathostoma spinigerum</name>
    <dbReference type="NCBI Taxonomy" id="75299"/>
    <lineage>
        <taxon>Eukaryota</taxon>
        <taxon>Metazoa</taxon>
        <taxon>Ecdysozoa</taxon>
        <taxon>Nematoda</taxon>
        <taxon>Chromadorea</taxon>
        <taxon>Rhabditida</taxon>
        <taxon>Spirurina</taxon>
        <taxon>Gnathostomatomorpha</taxon>
        <taxon>Gnathostomatoidea</taxon>
        <taxon>Gnathostomatidae</taxon>
        <taxon>Gnathostoma</taxon>
    </lineage>
</organism>
<evidence type="ECO:0000313" key="1">
    <source>
        <dbReference type="EMBL" id="MFH4981891.1"/>
    </source>
</evidence>
<sequence length="68" mass="7777">MLINFFCSKAMITLTQMLRNLMVHKRILDQGILISKMSLPSCLMHPTATTSLHALHRSVDFIKTFCLL</sequence>
<proteinExistence type="predicted"/>
<dbReference type="Proteomes" id="UP001608902">
    <property type="component" value="Unassembled WGS sequence"/>
</dbReference>
<name>A0ABD6EPY3_9BILA</name>
<gene>
    <name evidence="1" type="ORF">AB6A40_008600</name>
</gene>
<reference evidence="1 2" key="1">
    <citation type="submission" date="2024-08" db="EMBL/GenBank/DDBJ databases">
        <title>Gnathostoma spinigerum genome.</title>
        <authorList>
            <person name="Gonzalez-Bertolin B."/>
            <person name="Monzon S."/>
            <person name="Zaballos A."/>
            <person name="Jimenez P."/>
            <person name="Dekumyoy P."/>
            <person name="Varona S."/>
            <person name="Cuesta I."/>
            <person name="Sumanam S."/>
            <person name="Adisakwattana P."/>
            <person name="Gasser R.B."/>
            <person name="Hernandez-Gonzalez A."/>
            <person name="Young N.D."/>
            <person name="Perteguer M.J."/>
        </authorList>
    </citation>
    <scope>NUCLEOTIDE SEQUENCE [LARGE SCALE GENOMIC DNA]</scope>
    <source>
        <strain evidence="1">AL3</strain>
        <tissue evidence="1">Liver</tissue>
    </source>
</reference>
<protein>
    <submittedName>
        <fullName evidence="1">Uncharacterized protein</fullName>
    </submittedName>
</protein>
<accession>A0ABD6EPY3</accession>
<dbReference type="AlphaFoldDB" id="A0ABD6EPY3"/>